<dbReference type="InParanoid" id="G4NE10"/>
<name>G4NE10_PYRO7</name>
<sequence length="74" mass="8473">MHSVFRLRRSLTLGRRIHYRSVGLSHVRAIGAEMAECDRAKPCPPLNHAGWLDRDDGSAEFPPALKKRRFDKDC</sequence>
<keyword evidence="2" id="KW-1185">Reference proteome</keyword>
<accession>G4NE10</accession>
<dbReference type="GeneID" id="12984027"/>
<gene>
    <name evidence="1" type="ORF">MGG_17362</name>
</gene>
<reference key="2">
    <citation type="submission" date="2011-05" db="EMBL/GenBank/DDBJ databases">
        <title>The Genome Sequence of Magnaporthe oryzae 70-15.</title>
        <authorList>
            <consortium name="The Broad Institute Genome Sequencing Platform"/>
            <person name="Ma L.-J."/>
            <person name="Dead R."/>
            <person name="Young S.K."/>
            <person name="Zeng Q."/>
            <person name="Gargeya S."/>
            <person name="Fitzgerald M."/>
            <person name="Haas B."/>
            <person name="Abouelleil A."/>
            <person name="Alvarado L."/>
            <person name="Arachchi H.M."/>
            <person name="Berlin A."/>
            <person name="Brown A."/>
            <person name="Chapman S.B."/>
            <person name="Chen Z."/>
            <person name="Dunbar C."/>
            <person name="Freedman E."/>
            <person name="Gearin G."/>
            <person name="Gellesch M."/>
            <person name="Goldberg J."/>
            <person name="Griggs A."/>
            <person name="Gujja S."/>
            <person name="Heiman D."/>
            <person name="Howarth C."/>
            <person name="Larson L."/>
            <person name="Lui A."/>
            <person name="MacDonald P.J.P."/>
            <person name="Mehta T."/>
            <person name="Montmayeur A."/>
            <person name="Murphy C."/>
            <person name="Neiman D."/>
            <person name="Pearson M."/>
            <person name="Priest M."/>
            <person name="Roberts A."/>
            <person name="Saif S."/>
            <person name="Shea T."/>
            <person name="Shenoy N."/>
            <person name="Sisk P."/>
            <person name="Stolte C."/>
            <person name="Sykes S."/>
            <person name="Yandava C."/>
            <person name="Wortman J."/>
            <person name="Nusbaum C."/>
            <person name="Birren B."/>
        </authorList>
    </citation>
    <scope>NUCLEOTIDE SEQUENCE</scope>
    <source>
        <strain>70-15</strain>
    </source>
</reference>
<dbReference type="KEGG" id="mgr:MGG_17362"/>
<dbReference type="AlphaFoldDB" id="G4NE10"/>
<dbReference type="EMBL" id="CM001235">
    <property type="protein sequence ID" value="EHA48545.1"/>
    <property type="molecule type" value="Genomic_DNA"/>
</dbReference>
<evidence type="ECO:0000313" key="2">
    <source>
        <dbReference type="Proteomes" id="UP000009058"/>
    </source>
</evidence>
<evidence type="ECO:0000313" key="1">
    <source>
        <dbReference type="EMBL" id="EHA48545.1"/>
    </source>
</evidence>
<dbReference type="HOGENOM" id="CLU_2688298_0_0_1"/>
<protein>
    <submittedName>
        <fullName evidence="1">Uncharacterized protein</fullName>
    </submittedName>
</protein>
<dbReference type="RefSeq" id="XP_003718129.1">
    <property type="nucleotide sequence ID" value="XM_003718081.1"/>
</dbReference>
<reference evidence="1 2" key="1">
    <citation type="journal article" date="2005" name="Nature">
        <title>The genome sequence of the rice blast fungus Magnaporthe grisea.</title>
        <authorList>
            <person name="Dean R.A."/>
            <person name="Talbot N.J."/>
            <person name="Ebbole D.J."/>
            <person name="Farman M.L."/>
            <person name="Mitchell T.K."/>
            <person name="Orbach M.J."/>
            <person name="Thon M."/>
            <person name="Kulkarni R."/>
            <person name="Xu J.R."/>
            <person name="Pan H."/>
            <person name="Read N.D."/>
            <person name="Lee Y.H."/>
            <person name="Carbone I."/>
            <person name="Brown D."/>
            <person name="Oh Y.Y."/>
            <person name="Donofrio N."/>
            <person name="Jeong J.S."/>
            <person name="Soanes D.M."/>
            <person name="Djonovic S."/>
            <person name="Kolomiets E."/>
            <person name="Rehmeyer C."/>
            <person name="Li W."/>
            <person name="Harding M."/>
            <person name="Kim S."/>
            <person name="Lebrun M.H."/>
            <person name="Bohnert H."/>
            <person name="Coughlan S."/>
            <person name="Butler J."/>
            <person name="Calvo S."/>
            <person name="Ma L.J."/>
            <person name="Nicol R."/>
            <person name="Purcell S."/>
            <person name="Nusbaum C."/>
            <person name="Galagan J.E."/>
            <person name="Birren B.W."/>
        </authorList>
    </citation>
    <scope>NUCLEOTIDE SEQUENCE [LARGE SCALE GENOMIC DNA]</scope>
    <source>
        <strain evidence="2">70-15 / ATCC MYA-4617 / FGSC 8958</strain>
    </source>
</reference>
<dbReference type="VEuPathDB" id="FungiDB:MGG_17362"/>
<proteinExistence type="predicted"/>
<organism evidence="1 2">
    <name type="scientific">Pyricularia oryzae (strain 70-15 / ATCC MYA-4617 / FGSC 8958)</name>
    <name type="common">Rice blast fungus</name>
    <name type="synonym">Magnaporthe oryzae</name>
    <dbReference type="NCBI Taxonomy" id="242507"/>
    <lineage>
        <taxon>Eukaryota</taxon>
        <taxon>Fungi</taxon>
        <taxon>Dikarya</taxon>
        <taxon>Ascomycota</taxon>
        <taxon>Pezizomycotina</taxon>
        <taxon>Sordariomycetes</taxon>
        <taxon>Sordariomycetidae</taxon>
        <taxon>Magnaporthales</taxon>
        <taxon>Pyriculariaceae</taxon>
        <taxon>Pyricularia</taxon>
    </lineage>
</organism>
<dbReference type="Proteomes" id="UP000009058">
    <property type="component" value="Chromosome 5"/>
</dbReference>